<gene>
    <name evidence="2" type="ORF">VI08_02935</name>
</gene>
<accession>A0A0F3KZX4</accession>
<dbReference type="PATRIC" id="fig|345309.4.peg.2925"/>
<proteinExistence type="predicted"/>
<evidence type="ECO:0000256" key="1">
    <source>
        <dbReference type="SAM" id="MobiDB-lite"/>
    </source>
</evidence>
<sequence length="132" mass="14128">MPAGAAGEYHMENGQSSFGAQPVTNDPPAYPAALIAANLPQAVVHAKVIVDGAGKVTDVRDLDAPADANHAAFFRATHDAAMHWAYTPMTLVQEHEDAKGNFSETRTTAPFSLDYAFRFELKDGKPVVTTTQ</sequence>
<protein>
    <recommendedName>
        <fullName evidence="4">TonB C-terminal domain-containing protein</fullName>
    </recommendedName>
</protein>
<evidence type="ECO:0000313" key="2">
    <source>
        <dbReference type="EMBL" id="KJV36835.1"/>
    </source>
</evidence>
<keyword evidence="3" id="KW-1185">Reference proteome</keyword>
<organism evidence="2 3">
    <name type="scientific">Luteibacter yeojuensis</name>
    <dbReference type="NCBI Taxonomy" id="345309"/>
    <lineage>
        <taxon>Bacteria</taxon>
        <taxon>Pseudomonadati</taxon>
        <taxon>Pseudomonadota</taxon>
        <taxon>Gammaproteobacteria</taxon>
        <taxon>Lysobacterales</taxon>
        <taxon>Rhodanobacteraceae</taxon>
        <taxon>Luteibacter</taxon>
    </lineage>
</organism>
<evidence type="ECO:0000313" key="3">
    <source>
        <dbReference type="Proteomes" id="UP000033651"/>
    </source>
</evidence>
<name>A0A0F3KZX4_9GAMM</name>
<evidence type="ECO:0008006" key="4">
    <source>
        <dbReference type="Google" id="ProtNLM"/>
    </source>
</evidence>
<feature type="compositionally biased region" description="Polar residues" evidence="1">
    <location>
        <begin position="13"/>
        <end position="23"/>
    </location>
</feature>
<dbReference type="Gene3D" id="3.30.1150.10">
    <property type="match status" value="1"/>
</dbReference>
<dbReference type="Proteomes" id="UP000033651">
    <property type="component" value="Unassembled WGS sequence"/>
</dbReference>
<comment type="caution">
    <text evidence="2">The sequence shown here is derived from an EMBL/GenBank/DDBJ whole genome shotgun (WGS) entry which is preliminary data.</text>
</comment>
<dbReference type="AlphaFoldDB" id="A0A0F3KZX4"/>
<dbReference type="EMBL" id="JZRB01000004">
    <property type="protein sequence ID" value="KJV36835.1"/>
    <property type="molecule type" value="Genomic_DNA"/>
</dbReference>
<reference evidence="2 3" key="1">
    <citation type="submission" date="2015-03" db="EMBL/GenBank/DDBJ databases">
        <title>Draft genome sequence of Luteibacter yeojuensis strain SU11.</title>
        <authorList>
            <person name="Sulaiman J."/>
            <person name="Priya K."/>
            <person name="Chan K.-G."/>
        </authorList>
    </citation>
    <scope>NUCLEOTIDE SEQUENCE [LARGE SCALE GENOMIC DNA]</scope>
    <source>
        <strain evidence="2 3">SU11</strain>
    </source>
</reference>
<feature type="region of interest" description="Disordered" evidence="1">
    <location>
        <begin position="1"/>
        <end position="23"/>
    </location>
</feature>